<dbReference type="GO" id="GO:0005886">
    <property type="term" value="C:plasma membrane"/>
    <property type="evidence" value="ECO:0007669"/>
    <property type="project" value="UniProtKB-SubCell"/>
</dbReference>
<dbReference type="Pfam" id="PF04290">
    <property type="entry name" value="DctQ"/>
    <property type="match status" value="1"/>
</dbReference>
<evidence type="ECO:0000256" key="9">
    <source>
        <dbReference type="SAM" id="Phobius"/>
    </source>
</evidence>
<sequence>MKIIRWLDEHIEEVLLTILSSIMVAVIFLQVVMRQFDASLSWSEEIARYCFIWLVYIGISYGVKKQRHVKVDAVLLLFKEKGQVILNIISNLLFIAFAVFVIIYGYDIATRLLEFGQKSPANQIPMGLVYMATPIGMGLTLIRLLQNLVKLIKTLLGKGEFKEATEADHILGNS</sequence>
<evidence type="ECO:0000256" key="7">
    <source>
        <dbReference type="ARBA" id="ARBA00023136"/>
    </source>
</evidence>
<dbReference type="InterPro" id="IPR007387">
    <property type="entry name" value="TRAP_DctQ"/>
</dbReference>
<evidence type="ECO:0000256" key="2">
    <source>
        <dbReference type="ARBA" id="ARBA00022448"/>
    </source>
</evidence>
<keyword evidence="5 9" id="KW-0812">Transmembrane</keyword>
<dbReference type="EMBL" id="FOBW01000011">
    <property type="protein sequence ID" value="SEN29728.1"/>
    <property type="molecule type" value="Genomic_DNA"/>
</dbReference>
<dbReference type="PANTHER" id="PTHR35011">
    <property type="entry name" value="2,3-DIKETO-L-GULONATE TRAP TRANSPORTER SMALL PERMEASE PROTEIN YIAM"/>
    <property type="match status" value="1"/>
</dbReference>
<evidence type="ECO:0000256" key="5">
    <source>
        <dbReference type="ARBA" id="ARBA00022692"/>
    </source>
</evidence>
<keyword evidence="12" id="KW-1185">Reference proteome</keyword>
<name>A0A1H8FFA6_9BACI</name>
<proteinExistence type="inferred from homology"/>
<dbReference type="InterPro" id="IPR055348">
    <property type="entry name" value="DctQ"/>
</dbReference>
<dbReference type="AlphaFoldDB" id="A0A1H8FFA6"/>
<keyword evidence="3" id="KW-1003">Cell membrane</keyword>
<keyword evidence="4" id="KW-0997">Cell inner membrane</keyword>
<dbReference type="PANTHER" id="PTHR35011:SF2">
    <property type="entry name" value="2,3-DIKETO-L-GULONATE TRAP TRANSPORTER SMALL PERMEASE PROTEIN YIAM"/>
    <property type="match status" value="1"/>
</dbReference>
<keyword evidence="7 9" id="KW-0472">Membrane</keyword>
<evidence type="ECO:0000256" key="8">
    <source>
        <dbReference type="ARBA" id="ARBA00038436"/>
    </source>
</evidence>
<feature type="domain" description="Tripartite ATP-independent periplasmic transporters DctQ component" evidence="10">
    <location>
        <begin position="23"/>
        <end position="153"/>
    </location>
</feature>
<dbReference type="OrthoDB" id="9815614at2"/>
<dbReference type="Proteomes" id="UP000198553">
    <property type="component" value="Unassembled WGS sequence"/>
</dbReference>
<evidence type="ECO:0000256" key="4">
    <source>
        <dbReference type="ARBA" id="ARBA00022519"/>
    </source>
</evidence>
<accession>A0A1H8FFA6</accession>
<protein>
    <submittedName>
        <fullName evidence="11">TRAP-type C4-dicarboxylate transport system, small permease component</fullName>
    </submittedName>
</protein>
<evidence type="ECO:0000313" key="12">
    <source>
        <dbReference type="Proteomes" id="UP000198553"/>
    </source>
</evidence>
<comment type="subcellular location">
    <subcellularLocation>
        <location evidence="1">Cell inner membrane</location>
        <topology evidence="1">Multi-pass membrane protein</topology>
    </subcellularLocation>
</comment>
<evidence type="ECO:0000256" key="3">
    <source>
        <dbReference type="ARBA" id="ARBA00022475"/>
    </source>
</evidence>
<organism evidence="11 12">
    <name type="scientific">Mesobacillus persicus</name>
    <dbReference type="NCBI Taxonomy" id="930146"/>
    <lineage>
        <taxon>Bacteria</taxon>
        <taxon>Bacillati</taxon>
        <taxon>Bacillota</taxon>
        <taxon>Bacilli</taxon>
        <taxon>Bacillales</taxon>
        <taxon>Bacillaceae</taxon>
        <taxon>Mesobacillus</taxon>
    </lineage>
</organism>
<dbReference type="RefSeq" id="WP_090747521.1">
    <property type="nucleotide sequence ID" value="NZ_FOBW01000011.1"/>
</dbReference>
<dbReference type="GO" id="GO:0015740">
    <property type="term" value="P:C4-dicarboxylate transport"/>
    <property type="evidence" value="ECO:0007669"/>
    <property type="project" value="TreeGrafter"/>
</dbReference>
<keyword evidence="6 9" id="KW-1133">Transmembrane helix</keyword>
<dbReference type="GO" id="GO:0022857">
    <property type="term" value="F:transmembrane transporter activity"/>
    <property type="evidence" value="ECO:0007669"/>
    <property type="project" value="TreeGrafter"/>
</dbReference>
<evidence type="ECO:0000259" key="10">
    <source>
        <dbReference type="Pfam" id="PF04290"/>
    </source>
</evidence>
<comment type="similarity">
    <text evidence="8">Belongs to the TRAP transporter small permease family.</text>
</comment>
<evidence type="ECO:0000313" key="11">
    <source>
        <dbReference type="EMBL" id="SEN29728.1"/>
    </source>
</evidence>
<reference evidence="12" key="1">
    <citation type="submission" date="2016-10" db="EMBL/GenBank/DDBJ databases">
        <authorList>
            <person name="Varghese N."/>
            <person name="Submissions S."/>
        </authorList>
    </citation>
    <scope>NUCLEOTIDE SEQUENCE [LARGE SCALE GENOMIC DNA]</scope>
    <source>
        <strain evidence="12">B48,IBRC-M 10115,DSM 25386,CECT 8001</strain>
    </source>
</reference>
<feature type="transmembrane region" description="Helical" evidence="9">
    <location>
        <begin position="46"/>
        <end position="63"/>
    </location>
</feature>
<feature type="transmembrane region" description="Helical" evidence="9">
    <location>
        <begin position="14"/>
        <end position="34"/>
    </location>
</feature>
<evidence type="ECO:0000256" key="6">
    <source>
        <dbReference type="ARBA" id="ARBA00022989"/>
    </source>
</evidence>
<gene>
    <name evidence="11" type="ORF">SAMN05192533_11128</name>
</gene>
<dbReference type="STRING" id="930146.SAMN05192533_11128"/>
<feature type="transmembrane region" description="Helical" evidence="9">
    <location>
        <begin position="126"/>
        <end position="145"/>
    </location>
</feature>
<feature type="transmembrane region" description="Helical" evidence="9">
    <location>
        <begin position="84"/>
        <end position="106"/>
    </location>
</feature>
<keyword evidence="2" id="KW-0813">Transport</keyword>
<evidence type="ECO:0000256" key="1">
    <source>
        <dbReference type="ARBA" id="ARBA00004429"/>
    </source>
</evidence>